<name>A0A1S8B721_9PEZI</name>
<comment type="caution">
    <text evidence="2">The sequence shown here is derived from an EMBL/GenBank/DDBJ whole genome shotgun (WGS) entry which is preliminary data.</text>
</comment>
<proteinExistence type="predicted"/>
<gene>
    <name evidence="2" type="ORF">BK809_0004584</name>
</gene>
<accession>A0A1S8B721</accession>
<dbReference type="OrthoDB" id="5043642at2759"/>
<evidence type="ECO:0000313" key="3">
    <source>
        <dbReference type="Proteomes" id="UP000190776"/>
    </source>
</evidence>
<dbReference type="Proteomes" id="UP000190776">
    <property type="component" value="Unassembled WGS sequence"/>
</dbReference>
<feature type="region of interest" description="Disordered" evidence="1">
    <location>
        <begin position="42"/>
        <end position="72"/>
    </location>
</feature>
<dbReference type="InterPro" id="IPR021848">
    <property type="entry name" value="HODM_asu-like"/>
</dbReference>
<protein>
    <submittedName>
        <fullName evidence="2">Uncharacterized protein</fullName>
    </submittedName>
</protein>
<evidence type="ECO:0000256" key="1">
    <source>
        <dbReference type="SAM" id="MobiDB-lite"/>
    </source>
</evidence>
<dbReference type="EMBL" id="MSZU01000111">
    <property type="protein sequence ID" value="OMP83203.1"/>
    <property type="molecule type" value="Genomic_DNA"/>
</dbReference>
<reference evidence="2 3" key="1">
    <citation type="submission" date="2017-01" db="EMBL/GenBank/DDBJ databases">
        <title>Draft genome sequence of Diplodia seriata F98.1, a fungal species involved in grapevine trunk diseases.</title>
        <authorList>
            <person name="Robert-Siegwald G."/>
            <person name="Vallet J."/>
            <person name="Abou-Mansour E."/>
            <person name="Xu J."/>
            <person name="Rey P."/>
            <person name="Bertsch C."/>
            <person name="Rego C."/>
            <person name="Larignon P."/>
            <person name="Fontaine F."/>
            <person name="Lebrun M.-H."/>
        </authorList>
    </citation>
    <scope>NUCLEOTIDE SEQUENCE [LARGE SCALE GENOMIC DNA]</scope>
    <source>
        <strain evidence="2 3">F98.1</strain>
    </source>
</reference>
<dbReference type="AlphaFoldDB" id="A0A1S8B721"/>
<evidence type="ECO:0000313" key="2">
    <source>
        <dbReference type="EMBL" id="OMP83203.1"/>
    </source>
</evidence>
<organism evidence="2 3">
    <name type="scientific">Diplodia seriata</name>
    <dbReference type="NCBI Taxonomy" id="420778"/>
    <lineage>
        <taxon>Eukaryota</taxon>
        <taxon>Fungi</taxon>
        <taxon>Dikarya</taxon>
        <taxon>Ascomycota</taxon>
        <taxon>Pezizomycotina</taxon>
        <taxon>Dothideomycetes</taxon>
        <taxon>Dothideomycetes incertae sedis</taxon>
        <taxon>Botryosphaeriales</taxon>
        <taxon>Botryosphaeriaceae</taxon>
        <taxon>Diplodia</taxon>
    </lineage>
</organism>
<dbReference type="Pfam" id="PF11927">
    <property type="entry name" value="HODM_asu-like"/>
    <property type="match status" value="1"/>
</dbReference>
<sequence>MLADSLHNLLPLPLPFSSISISILLLPLTLHLLWRLLPSPHKPTQTTTNKHTKHRSSFYTPTTPDSPTTTITPLSTITPSTLPSLPPDRWYLDPSLISPSRIYTPTMALRPCAPSDWLRLDALHPTRMAHKRAAVRTHGWQAVGGALACRPEADGAVEELVAMLGAYLPARFPGLWSREDGGRWLRNAATGERFEVVAPWGGLGHPLEVVAGVVEEDVAVLMEGGEEDEEEYVLKAAVSAFPAGFDIQDKIGRPLTAIHEPVPAYREKLRRAMNKFFKKVTADRLVMRVNWGINEREELFFLDGTHLYEGDEASADPNIDIDQVQLRVERQVLRRLPKSGAICMLTKTYVARFTTVDGN</sequence>
<feature type="compositionally biased region" description="Low complexity" evidence="1">
    <location>
        <begin position="60"/>
        <end position="72"/>
    </location>
</feature>